<dbReference type="GO" id="GO:0005524">
    <property type="term" value="F:ATP binding"/>
    <property type="evidence" value="ECO:0007669"/>
    <property type="project" value="UniProtKB-UniRule"/>
</dbReference>
<comment type="pathway">
    <text evidence="4">Cofactor biosynthesis; adenosylcobalamin biosynthesis; adenosylcobalamin from cob(II)yrinate a,c-diamide: step 2/7.</text>
</comment>
<keyword evidence="2 4" id="KW-0547">Nucleotide-binding</keyword>
<dbReference type="InterPro" id="IPR036451">
    <property type="entry name" value="CblAdoTrfase-like_sf"/>
</dbReference>
<organism evidence="6 7">
    <name type="scientific">Roseibacillus ishigakijimensis</name>
    <dbReference type="NCBI Taxonomy" id="454146"/>
    <lineage>
        <taxon>Bacteria</taxon>
        <taxon>Pseudomonadati</taxon>
        <taxon>Verrucomicrobiota</taxon>
        <taxon>Verrucomicrobiia</taxon>
        <taxon>Verrucomicrobiales</taxon>
        <taxon>Verrucomicrobiaceae</taxon>
        <taxon>Roseibacillus</taxon>
    </lineage>
</organism>
<keyword evidence="1 4" id="KW-0808">Transferase</keyword>
<evidence type="ECO:0000256" key="1">
    <source>
        <dbReference type="ARBA" id="ARBA00022679"/>
    </source>
</evidence>
<sequence length="173" mass="18240">MSIITKRGDQGETDLLFGHRAAKTSVRVAALGAIDELNAALGLVRCHGGAGLNDEVDWLQEKLVGLMGELATLPQDAARYAESGMPALAAGDVTTVEERAAAIEQAGVNFAGWARPGAAGSLAAAHLDVARTVARRAERAVLLLTGESPLPLVTLFLNRLSDYLWLLARREEG</sequence>
<dbReference type="RefSeq" id="WP_200393045.1">
    <property type="nucleotide sequence ID" value="NZ_JAENIO010000065.1"/>
</dbReference>
<comment type="similarity">
    <text evidence="4">Belongs to the Cob(I)alamin adenosyltransferase family.</text>
</comment>
<evidence type="ECO:0000313" key="6">
    <source>
        <dbReference type="EMBL" id="MBK1835609.1"/>
    </source>
</evidence>
<dbReference type="Pfam" id="PF01923">
    <property type="entry name" value="Cob_adeno_trans"/>
    <property type="match status" value="1"/>
</dbReference>
<dbReference type="Gene3D" id="1.20.1200.10">
    <property type="entry name" value="Cobalamin adenosyltransferase-like"/>
    <property type="match status" value="1"/>
</dbReference>
<keyword evidence="7" id="KW-1185">Reference proteome</keyword>
<dbReference type="SUPFAM" id="SSF89028">
    <property type="entry name" value="Cobalamin adenosyltransferase-like"/>
    <property type="match status" value="1"/>
</dbReference>
<evidence type="ECO:0000256" key="3">
    <source>
        <dbReference type="ARBA" id="ARBA00022840"/>
    </source>
</evidence>
<comment type="catalytic activity">
    <reaction evidence="4">
        <text>2 cob(II)alamin + reduced [electron-transfer flavoprotein] + 2 ATP = 2 adenosylcob(III)alamin + 2 triphosphate + oxidized [electron-transfer flavoprotein] + 3 H(+)</text>
        <dbReference type="Rhea" id="RHEA:28671"/>
        <dbReference type="Rhea" id="RHEA-COMP:10685"/>
        <dbReference type="Rhea" id="RHEA-COMP:10686"/>
        <dbReference type="ChEBI" id="CHEBI:15378"/>
        <dbReference type="ChEBI" id="CHEBI:16304"/>
        <dbReference type="ChEBI" id="CHEBI:18036"/>
        <dbReference type="ChEBI" id="CHEBI:18408"/>
        <dbReference type="ChEBI" id="CHEBI:30616"/>
        <dbReference type="ChEBI" id="CHEBI:57692"/>
        <dbReference type="ChEBI" id="CHEBI:58307"/>
        <dbReference type="EC" id="2.5.1.17"/>
    </reaction>
</comment>
<gene>
    <name evidence="6" type="ORF">JIN78_16190</name>
</gene>
<proteinExistence type="inferred from homology"/>
<feature type="domain" description="Cobalamin adenosyltransferase-like" evidence="5">
    <location>
        <begin position="3"/>
        <end position="169"/>
    </location>
</feature>
<evidence type="ECO:0000313" key="7">
    <source>
        <dbReference type="Proteomes" id="UP000604083"/>
    </source>
</evidence>
<name>A0A934VMC4_9BACT</name>
<keyword evidence="3 4" id="KW-0067">ATP-binding</keyword>
<keyword evidence="4" id="KW-0169">Cobalamin biosynthesis</keyword>
<dbReference type="InterPro" id="IPR029499">
    <property type="entry name" value="PduO-typ"/>
</dbReference>
<dbReference type="EMBL" id="JAENIO010000065">
    <property type="protein sequence ID" value="MBK1835609.1"/>
    <property type="molecule type" value="Genomic_DNA"/>
</dbReference>
<dbReference type="NCBIfam" id="TIGR00636">
    <property type="entry name" value="PduO_Nterm"/>
    <property type="match status" value="1"/>
</dbReference>
<comment type="catalytic activity">
    <reaction evidence="4">
        <text>2 cob(II)yrinate a,c diamide + reduced [electron-transfer flavoprotein] + 2 ATP = 2 adenosylcob(III)yrinate a,c-diamide + 2 triphosphate + oxidized [electron-transfer flavoprotein] + 3 H(+)</text>
        <dbReference type="Rhea" id="RHEA:11528"/>
        <dbReference type="Rhea" id="RHEA-COMP:10685"/>
        <dbReference type="Rhea" id="RHEA-COMP:10686"/>
        <dbReference type="ChEBI" id="CHEBI:15378"/>
        <dbReference type="ChEBI" id="CHEBI:18036"/>
        <dbReference type="ChEBI" id="CHEBI:30616"/>
        <dbReference type="ChEBI" id="CHEBI:57692"/>
        <dbReference type="ChEBI" id="CHEBI:58307"/>
        <dbReference type="ChEBI" id="CHEBI:58503"/>
        <dbReference type="ChEBI" id="CHEBI:58537"/>
        <dbReference type="EC" id="2.5.1.17"/>
    </reaction>
</comment>
<dbReference type="PANTHER" id="PTHR12213">
    <property type="entry name" value="CORRINOID ADENOSYLTRANSFERASE"/>
    <property type="match status" value="1"/>
</dbReference>
<accession>A0A934VMC4</accession>
<dbReference type="Proteomes" id="UP000604083">
    <property type="component" value="Unassembled WGS sequence"/>
</dbReference>
<reference evidence="6" key="1">
    <citation type="submission" date="2021-01" db="EMBL/GenBank/DDBJ databases">
        <title>Modified the classification status of verrucomicrobia.</title>
        <authorList>
            <person name="Feng X."/>
        </authorList>
    </citation>
    <scope>NUCLEOTIDE SEQUENCE</scope>
    <source>
        <strain evidence="6">KCTC 12986</strain>
    </source>
</reference>
<comment type="caution">
    <text evidence="6">The sequence shown here is derived from an EMBL/GenBank/DDBJ whole genome shotgun (WGS) entry which is preliminary data.</text>
</comment>
<dbReference type="InterPro" id="IPR016030">
    <property type="entry name" value="CblAdoTrfase-like"/>
</dbReference>
<protein>
    <recommendedName>
        <fullName evidence="4">Corrinoid adenosyltransferase</fullName>
        <ecNumber evidence="4">2.5.1.17</ecNumber>
    </recommendedName>
    <alternativeName>
        <fullName evidence="4">Cob(II)alamin adenosyltransferase</fullName>
    </alternativeName>
    <alternativeName>
        <fullName evidence="4">Cob(II)yrinic acid a,c-diamide adenosyltransferase</fullName>
    </alternativeName>
    <alternativeName>
        <fullName evidence="4">Cobinamide/cobalamin adenosyltransferase</fullName>
    </alternativeName>
</protein>
<dbReference type="PANTHER" id="PTHR12213:SF0">
    <property type="entry name" value="CORRINOID ADENOSYLTRANSFERASE MMAB"/>
    <property type="match status" value="1"/>
</dbReference>
<dbReference type="AlphaFoldDB" id="A0A934VMC4"/>
<evidence type="ECO:0000259" key="5">
    <source>
        <dbReference type="Pfam" id="PF01923"/>
    </source>
</evidence>
<evidence type="ECO:0000256" key="2">
    <source>
        <dbReference type="ARBA" id="ARBA00022741"/>
    </source>
</evidence>
<dbReference type="GO" id="GO:0008817">
    <property type="term" value="F:corrinoid adenosyltransferase activity"/>
    <property type="evidence" value="ECO:0007669"/>
    <property type="project" value="UniProtKB-UniRule"/>
</dbReference>
<evidence type="ECO:0000256" key="4">
    <source>
        <dbReference type="RuleBase" id="RU366026"/>
    </source>
</evidence>
<dbReference type="EC" id="2.5.1.17" evidence="4"/>
<dbReference type="GO" id="GO:0009236">
    <property type="term" value="P:cobalamin biosynthetic process"/>
    <property type="evidence" value="ECO:0007669"/>
    <property type="project" value="UniProtKB-UniRule"/>
</dbReference>